<dbReference type="CDD" id="cd14717">
    <property type="entry name" value="bZIP_Maf_small"/>
    <property type="match status" value="1"/>
</dbReference>
<evidence type="ECO:0000313" key="15">
    <source>
        <dbReference type="Proteomes" id="UP000606274"/>
    </source>
</evidence>
<comment type="subcellular location">
    <subcellularLocation>
        <location evidence="1">Nucleus</location>
    </subcellularLocation>
</comment>
<dbReference type="AlphaFoldDB" id="A0A8T0B065"/>
<dbReference type="SUPFAM" id="SSF57959">
    <property type="entry name" value="Leucine zipper domain"/>
    <property type="match status" value="1"/>
</dbReference>
<keyword evidence="8" id="KW-0238">DNA-binding</keyword>
<dbReference type="SUPFAM" id="SSF47454">
    <property type="entry name" value="A DNA-binding domain in eukaryotic transcription factors"/>
    <property type="match status" value="1"/>
</dbReference>
<feature type="domain" description="BZIP" evidence="13">
    <location>
        <begin position="303"/>
        <end position="366"/>
    </location>
</feature>
<keyword evidence="6" id="KW-0832">Ubl conjugation</keyword>
<dbReference type="GO" id="GO:0045604">
    <property type="term" value="P:regulation of epidermal cell differentiation"/>
    <property type="evidence" value="ECO:0007669"/>
    <property type="project" value="TreeGrafter"/>
</dbReference>
<keyword evidence="12" id="KW-0175">Coiled coil</keyword>
<dbReference type="Gene3D" id="1.20.5.170">
    <property type="match status" value="1"/>
</dbReference>
<accession>A0A8T0B065</accession>
<dbReference type="InterPro" id="IPR046347">
    <property type="entry name" value="bZIP_sf"/>
</dbReference>
<evidence type="ECO:0000313" key="14">
    <source>
        <dbReference type="EMBL" id="KAF7698224.1"/>
    </source>
</evidence>
<evidence type="ECO:0000256" key="12">
    <source>
        <dbReference type="SAM" id="Coils"/>
    </source>
</evidence>
<keyword evidence="7" id="KW-0805">Transcription regulation</keyword>
<dbReference type="SMART" id="SM00338">
    <property type="entry name" value="BRLZ"/>
    <property type="match status" value="1"/>
</dbReference>
<name>A0A8T0B065_SILME</name>
<sequence length="411" mass="46118">MKYKATEKIRKTAENTADAIETALKAIECFQECEKVAVADTETMNNSGFFAVVEVGCSLLKLISSLPVFSNKSDGRSECLKYLLTDHIPKEVEKPWEHFHSKIKKLQTTMREALEWISEDLSYFQTDLSAEDQESSISCEMTVIHPKHWLVTKSSVYGKFFSEAYMPSHCQSDPATLTPFFKRMIIYKLGGGNITTVFSILDQKDKDKFASSCTRAAHERCCFIKIQSTLLWFSESAISRQSSRIVKCGSRGMTTTSKGNKALKVKREPGENGTSLTDDELVSMSVRELNQHLRGLTKDEIAQLKQRRRTLKNRGYAASCRVKRVTQKEELEKQKAELQQEVEKLASENASMKVELDVLRSKYEALQSFARTVARSPIPGARGAITPIIVPGKVAATSVITIVKSKTEARS</sequence>
<evidence type="ECO:0000256" key="5">
    <source>
        <dbReference type="ARBA" id="ARBA00022499"/>
    </source>
</evidence>
<keyword evidence="15" id="KW-1185">Reference proteome</keyword>
<organism evidence="14 15">
    <name type="scientific">Silurus meridionalis</name>
    <name type="common">Southern catfish</name>
    <name type="synonym">Silurus soldatovi meridionalis</name>
    <dbReference type="NCBI Taxonomy" id="175797"/>
    <lineage>
        <taxon>Eukaryota</taxon>
        <taxon>Metazoa</taxon>
        <taxon>Chordata</taxon>
        <taxon>Craniata</taxon>
        <taxon>Vertebrata</taxon>
        <taxon>Euteleostomi</taxon>
        <taxon>Actinopterygii</taxon>
        <taxon>Neopterygii</taxon>
        <taxon>Teleostei</taxon>
        <taxon>Ostariophysi</taxon>
        <taxon>Siluriformes</taxon>
        <taxon>Siluridae</taxon>
        <taxon>Silurus</taxon>
    </lineage>
</organism>
<keyword evidence="5" id="KW-1017">Isopeptide bond</keyword>
<dbReference type="PANTHER" id="PTHR10129">
    <property type="entry name" value="TRANSCRIPTION FACTOR MAF"/>
    <property type="match status" value="1"/>
</dbReference>
<gene>
    <name evidence="14" type="ORF">HF521_004734</name>
</gene>
<dbReference type="InterPro" id="IPR004827">
    <property type="entry name" value="bZIP"/>
</dbReference>
<keyword evidence="9" id="KW-0804">Transcription</keyword>
<feature type="coiled-coil region" evidence="12">
    <location>
        <begin position="294"/>
        <end position="362"/>
    </location>
</feature>
<evidence type="ECO:0000259" key="13">
    <source>
        <dbReference type="PROSITE" id="PS50217"/>
    </source>
</evidence>
<keyword evidence="10" id="KW-0539">Nucleus</keyword>
<reference evidence="14" key="1">
    <citation type="submission" date="2020-08" db="EMBL/GenBank/DDBJ databases">
        <title>Chromosome-level assembly of Southern catfish (Silurus meridionalis) provides insights into visual adaptation to the nocturnal and benthic lifestyles.</title>
        <authorList>
            <person name="Zhang Y."/>
            <person name="Wang D."/>
            <person name="Peng Z."/>
        </authorList>
    </citation>
    <scope>NUCLEOTIDE SEQUENCE</scope>
    <source>
        <strain evidence="14">SWU-2019-XX</strain>
        <tissue evidence="14">Muscle</tissue>
    </source>
</reference>
<dbReference type="InterPro" id="IPR024874">
    <property type="entry name" value="Transcription_factor_Maf_fam"/>
</dbReference>
<dbReference type="EMBL" id="JABFDY010000014">
    <property type="protein sequence ID" value="KAF7698224.1"/>
    <property type="molecule type" value="Genomic_DNA"/>
</dbReference>
<dbReference type="GO" id="GO:0005634">
    <property type="term" value="C:nucleus"/>
    <property type="evidence" value="ECO:0007669"/>
    <property type="project" value="UniProtKB-SubCell"/>
</dbReference>
<dbReference type="InterPro" id="IPR008917">
    <property type="entry name" value="TF_DNA-bd_sf"/>
</dbReference>
<comment type="similarity">
    <text evidence="2">Belongs to the bZIP family. Maf subfamily.</text>
</comment>
<evidence type="ECO:0000256" key="6">
    <source>
        <dbReference type="ARBA" id="ARBA00022843"/>
    </source>
</evidence>
<dbReference type="GO" id="GO:0000981">
    <property type="term" value="F:DNA-binding transcription factor activity, RNA polymerase II-specific"/>
    <property type="evidence" value="ECO:0007669"/>
    <property type="project" value="TreeGrafter"/>
</dbReference>
<evidence type="ECO:0000256" key="8">
    <source>
        <dbReference type="ARBA" id="ARBA00023125"/>
    </source>
</evidence>
<evidence type="ECO:0000256" key="11">
    <source>
        <dbReference type="ARBA" id="ARBA00030974"/>
    </source>
</evidence>
<dbReference type="FunFam" id="1.20.5.170:FF:000011">
    <property type="entry name" value="Transcription factor MafG, putative"/>
    <property type="match status" value="1"/>
</dbReference>
<evidence type="ECO:0000256" key="4">
    <source>
        <dbReference type="ARBA" id="ARBA00022491"/>
    </source>
</evidence>
<dbReference type="GO" id="GO:0000978">
    <property type="term" value="F:RNA polymerase II cis-regulatory region sequence-specific DNA binding"/>
    <property type="evidence" value="ECO:0007669"/>
    <property type="project" value="TreeGrafter"/>
</dbReference>
<dbReference type="Proteomes" id="UP000606274">
    <property type="component" value="Unassembled WGS sequence"/>
</dbReference>
<evidence type="ECO:0000256" key="10">
    <source>
        <dbReference type="ARBA" id="ARBA00023242"/>
    </source>
</evidence>
<evidence type="ECO:0000256" key="3">
    <source>
        <dbReference type="ARBA" id="ARBA00016884"/>
    </source>
</evidence>
<keyword evidence="4" id="KW-0678">Repressor</keyword>
<dbReference type="PANTHER" id="PTHR10129:SF15">
    <property type="entry name" value="TRANSCRIPTION FACTOR MAFG"/>
    <property type="match status" value="1"/>
</dbReference>
<evidence type="ECO:0000256" key="1">
    <source>
        <dbReference type="ARBA" id="ARBA00004123"/>
    </source>
</evidence>
<dbReference type="PROSITE" id="PS50217">
    <property type="entry name" value="BZIP"/>
    <property type="match status" value="1"/>
</dbReference>
<evidence type="ECO:0000256" key="9">
    <source>
        <dbReference type="ARBA" id="ARBA00023163"/>
    </source>
</evidence>
<protein>
    <recommendedName>
        <fullName evidence="3">Transcription factor MafG</fullName>
    </recommendedName>
    <alternativeName>
        <fullName evidence="11">V-maf musculoaponeurotic fibrosarcoma oncogene homolog G</fullName>
    </alternativeName>
</protein>
<evidence type="ECO:0000256" key="7">
    <source>
        <dbReference type="ARBA" id="ARBA00023015"/>
    </source>
</evidence>
<proteinExistence type="inferred from homology"/>
<dbReference type="InterPro" id="IPR004826">
    <property type="entry name" value="bZIP_Maf"/>
</dbReference>
<dbReference type="Pfam" id="PF03131">
    <property type="entry name" value="bZIP_Maf"/>
    <property type="match status" value="1"/>
</dbReference>
<evidence type="ECO:0000256" key="2">
    <source>
        <dbReference type="ARBA" id="ARBA00008500"/>
    </source>
</evidence>
<comment type="caution">
    <text evidence="14">The sequence shown here is derived from an EMBL/GenBank/DDBJ whole genome shotgun (WGS) entry which is preliminary data.</text>
</comment>